<accession>A0ACC2S2T1</accession>
<evidence type="ECO:0000313" key="1">
    <source>
        <dbReference type="EMBL" id="KAJ9056608.1"/>
    </source>
</evidence>
<comment type="caution">
    <text evidence="1">The sequence shown here is derived from an EMBL/GenBank/DDBJ whole genome shotgun (WGS) entry which is preliminary data.</text>
</comment>
<name>A0ACC2S2T1_9FUNG</name>
<sequence>MMAGSGSEEHQGKGEEIGYWAYAPHSDPISQAITHLQLMVRFKSTIAASRQDFMLAPPDVLRTNVQAISYSTTDKIKTLDG</sequence>
<proteinExistence type="predicted"/>
<evidence type="ECO:0000313" key="2">
    <source>
        <dbReference type="Proteomes" id="UP001165960"/>
    </source>
</evidence>
<keyword evidence="2" id="KW-1185">Reference proteome</keyword>
<organism evidence="1 2">
    <name type="scientific">Entomophthora muscae</name>
    <dbReference type="NCBI Taxonomy" id="34485"/>
    <lineage>
        <taxon>Eukaryota</taxon>
        <taxon>Fungi</taxon>
        <taxon>Fungi incertae sedis</taxon>
        <taxon>Zoopagomycota</taxon>
        <taxon>Entomophthoromycotina</taxon>
        <taxon>Entomophthoromycetes</taxon>
        <taxon>Entomophthorales</taxon>
        <taxon>Entomophthoraceae</taxon>
        <taxon>Entomophthora</taxon>
    </lineage>
</organism>
<protein>
    <submittedName>
        <fullName evidence="1">Uncharacterized protein</fullName>
    </submittedName>
</protein>
<reference evidence="1" key="1">
    <citation type="submission" date="2022-04" db="EMBL/GenBank/DDBJ databases">
        <title>Genome of the entomopathogenic fungus Entomophthora muscae.</title>
        <authorList>
            <person name="Elya C."/>
            <person name="Lovett B.R."/>
            <person name="Lee E."/>
            <person name="Macias A.M."/>
            <person name="Hajek A.E."/>
            <person name="De Bivort B.L."/>
            <person name="Kasson M.T."/>
            <person name="De Fine Licht H.H."/>
            <person name="Stajich J.E."/>
        </authorList>
    </citation>
    <scope>NUCLEOTIDE SEQUENCE</scope>
    <source>
        <strain evidence="1">Berkeley</strain>
    </source>
</reference>
<gene>
    <name evidence="1" type="ORF">DSO57_1031213</name>
</gene>
<dbReference type="Proteomes" id="UP001165960">
    <property type="component" value="Unassembled WGS sequence"/>
</dbReference>
<dbReference type="EMBL" id="QTSX02005902">
    <property type="protein sequence ID" value="KAJ9056608.1"/>
    <property type="molecule type" value="Genomic_DNA"/>
</dbReference>